<evidence type="ECO:0000313" key="2">
    <source>
        <dbReference type="Proteomes" id="UP000887013"/>
    </source>
</evidence>
<evidence type="ECO:0000313" key="1">
    <source>
        <dbReference type="EMBL" id="GFT73242.1"/>
    </source>
</evidence>
<dbReference type="EMBL" id="BMAW01021515">
    <property type="protein sequence ID" value="GFT73242.1"/>
    <property type="molecule type" value="Genomic_DNA"/>
</dbReference>
<comment type="caution">
    <text evidence="1">The sequence shown here is derived from an EMBL/GenBank/DDBJ whole genome shotgun (WGS) entry which is preliminary data.</text>
</comment>
<accession>A0A8X6PKL5</accession>
<dbReference type="Proteomes" id="UP000887013">
    <property type="component" value="Unassembled WGS sequence"/>
</dbReference>
<name>A0A8X6PKL5_NEPPI</name>
<protein>
    <submittedName>
        <fullName evidence="1">Uncharacterized protein</fullName>
    </submittedName>
</protein>
<reference evidence="1" key="1">
    <citation type="submission" date="2020-08" db="EMBL/GenBank/DDBJ databases">
        <title>Multicomponent nature underlies the extraordinary mechanical properties of spider dragline silk.</title>
        <authorList>
            <person name="Kono N."/>
            <person name="Nakamura H."/>
            <person name="Mori M."/>
            <person name="Yoshida Y."/>
            <person name="Ohtoshi R."/>
            <person name="Malay A.D."/>
            <person name="Moran D.A.P."/>
            <person name="Tomita M."/>
            <person name="Numata K."/>
            <person name="Arakawa K."/>
        </authorList>
    </citation>
    <scope>NUCLEOTIDE SEQUENCE</scope>
</reference>
<dbReference type="AlphaFoldDB" id="A0A8X6PKL5"/>
<gene>
    <name evidence="1" type="ORF">NPIL_162111</name>
</gene>
<keyword evidence="2" id="KW-1185">Reference proteome</keyword>
<organism evidence="1 2">
    <name type="scientific">Nephila pilipes</name>
    <name type="common">Giant wood spider</name>
    <name type="synonym">Nephila maculata</name>
    <dbReference type="NCBI Taxonomy" id="299642"/>
    <lineage>
        <taxon>Eukaryota</taxon>
        <taxon>Metazoa</taxon>
        <taxon>Ecdysozoa</taxon>
        <taxon>Arthropoda</taxon>
        <taxon>Chelicerata</taxon>
        <taxon>Arachnida</taxon>
        <taxon>Araneae</taxon>
        <taxon>Araneomorphae</taxon>
        <taxon>Entelegynae</taxon>
        <taxon>Araneoidea</taxon>
        <taxon>Nephilidae</taxon>
        <taxon>Nephila</taxon>
    </lineage>
</organism>
<sequence length="78" mass="8985">MVEFGSSNLMCIKQELLHFRRPTASDWTFNRLNTTTQISMSYRGLGSESQWFSDKCQSHSSTETADFITKILEELNAM</sequence>
<proteinExistence type="predicted"/>